<protein>
    <submittedName>
        <fullName evidence="2">Uncharacterized protein</fullName>
    </submittedName>
</protein>
<gene>
    <name evidence="2" type="ORF">JF922_24520</name>
</gene>
<proteinExistence type="predicted"/>
<keyword evidence="3" id="KW-1185">Reference proteome</keyword>
<dbReference type="EMBL" id="JAEKNR010000239">
    <property type="protein sequence ID" value="MBJ7601224.1"/>
    <property type="molecule type" value="Genomic_DNA"/>
</dbReference>
<dbReference type="RefSeq" id="WP_338205377.1">
    <property type="nucleotide sequence ID" value="NZ_JAEKNR010000239.1"/>
</dbReference>
<evidence type="ECO:0000256" key="1">
    <source>
        <dbReference type="SAM" id="MobiDB-lite"/>
    </source>
</evidence>
<dbReference type="Proteomes" id="UP000612893">
    <property type="component" value="Unassembled WGS sequence"/>
</dbReference>
<name>A0A934K730_9BACT</name>
<accession>A0A934K730</accession>
<feature type="region of interest" description="Disordered" evidence="1">
    <location>
        <begin position="1"/>
        <end position="25"/>
    </location>
</feature>
<sequence length="57" mass="6227">MAGPHHHGLPVLERGRPVESMSGGGMADVVSADEIAHVWRLMAALTRRDRVERPARS</sequence>
<dbReference type="AlphaFoldDB" id="A0A934K730"/>
<organism evidence="2 3">
    <name type="scientific">Candidatus Nephthysia bennettiae</name>
    <dbReference type="NCBI Taxonomy" id="3127016"/>
    <lineage>
        <taxon>Bacteria</taxon>
        <taxon>Bacillati</taxon>
        <taxon>Candidatus Dormiibacterota</taxon>
        <taxon>Candidatus Dormibacteria</taxon>
        <taxon>Candidatus Dormibacterales</taxon>
        <taxon>Candidatus Dormibacteraceae</taxon>
        <taxon>Candidatus Nephthysia</taxon>
    </lineage>
</organism>
<comment type="caution">
    <text evidence="2">The sequence shown here is derived from an EMBL/GenBank/DDBJ whole genome shotgun (WGS) entry which is preliminary data.</text>
</comment>
<evidence type="ECO:0000313" key="3">
    <source>
        <dbReference type="Proteomes" id="UP000612893"/>
    </source>
</evidence>
<evidence type="ECO:0000313" key="2">
    <source>
        <dbReference type="EMBL" id="MBJ7601224.1"/>
    </source>
</evidence>
<reference evidence="2" key="1">
    <citation type="submission" date="2020-10" db="EMBL/GenBank/DDBJ databases">
        <title>Ca. Dormibacterota MAGs.</title>
        <authorList>
            <person name="Montgomery K."/>
        </authorList>
    </citation>
    <scope>NUCLEOTIDE SEQUENCE [LARGE SCALE GENOMIC DNA]</scope>
    <source>
        <strain evidence="2">SC8812_S17_10</strain>
    </source>
</reference>